<keyword evidence="6" id="KW-1185">Reference proteome</keyword>
<dbReference type="PANTHER" id="PTHR44169:SF6">
    <property type="entry name" value="NADPH-DEPENDENT 1-ACYLDIHYDROXYACETONE PHOSPHATE REDUCTASE"/>
    <property type="match status" value="1"/>
</dbReference>
<dbReference type="PRINTS" id="PR00080">
    <property type="entry name" value="SDRFAMILY"/>
</dbReference>
<keyword evidence="2" id="KW-0521">NADP</keyword>
<evidence type="ECO:0000256" key="4">
    <source>
        <dbReference type="RuleBase" id="RU000363"/>
    </source>
</evidence>
<protein>
    <recommendedName>
        <fullName evidence="7">Oxidoreductase</fullName>
    </recommendedName>
</protein>
<dbReference type="InterPro" id="IPR020904">
    <property type="entry name" value="Sc_DH/Rdtase_CS"/>
</dbReference>
<evidence type="ECO:0000313" key="6">
    <source>
        <dbReference type="Proteomes" id="UP000027195"/>
    </source>
</evidence>
<dbReference type="GO" id="GO:0016491">
    <property type="term" value="F:oxidoreductase activity"/>
    <property type="evidence" value="ECO:0007669"/>
    <property type="project" value="UniProtKB-KW"/>
</dbReference>
<dbReference type="CDD" id="cd05374">
    <property type="entry name" value="17beta-HSD-like_SDR_c"/>
    <property type="match status" value="1"/>
</dbReference>
<dbReference type="SUPFAM" id="SSF51735">
    <property type="entry name" value="NAD(P)-binding Rossmann-fold domains"/>
    <property type="match status" value="1"/>
</dbReference>
<evidence type="ECO:0000256" key="3">
    <source>
        <dbReference type="ARBA" id="ARBA00023002"/>
    </source>
</evidence>
<dbReference type="Pfam" id="PF00106">
    <property type="entry name" value="adh_short"/>
    <property type="match status" value="1"/>
</dbReference>
<proteinExistence type="inferred from homology"/>
<dbReference type="InterPro" id="IPR036291">
    <property type="entry name" value="NAD(P)-bd_dom_sf"/>
</dbReference>
<dbReference type="PRINTS" id="PR00081">
    <property type="entry name" value="GDHRDH"/>
</dbReference>
<accession>A0A067N116</accession>
<evidence type="ECO:0008006" key="7">
    <source>
        <dbReference type="Google" id="ProtNLM"/>
    </source>
</evidence>
<dbReference type="PANTHER" id="PTHR44169">
    <property type="entry name" value="NADPH-DEPENDENT 1-ACYLDIHYDROXYACETONE PHOSPHATE REDUCTASE"/>
    <property type="match status" value="1"/>
</dbReference>
<dbReference type="OrthoDB" id="2102561at2759"/>
<comment type="similarity">
    <text evidence="1 4">Belongs to the short-chain dehydrogenases/reductases (SDR) family.</text>
</comment>
<dbReference type="HOGENOM" id="CLU_010194_2_9_1"/>
<evidence type="ECO:0000313" key="5">
    <source>
        <dbReference type="EMBL" id="KDQ17807.1"/>
    </source>
</evidence>
<sequence length="274" mass="30270">MPRGSSSVVLITGCSNGGIGFYLCEAFAERGCAVYATARRMEAMAGFVHPEIRKLVLDVNDEENIKKVVDTIIEREGRIDILISNAGIQSAGPILDMEIERAKEAFDTNYFAVIRMAKEVVPYMATRKQGLVINVGSISSDIPTPFMGNYSASKAAVHNISELLAMECRPLGVKVMLLQGGTVATNIDKNAENTYVMPENSLYRQYLSRILNRNWVTDGAMSGQEFAKRVVKKVLVRNPPAYLKVGGKVALMNLLLWLPRQLALWIVWKIASGR</sequence>
<dbReference type="InParanoid" id="A0A067N116"/>
<dbReference type="GO" id="GO:0005783">
    <property type="term" value="C:endoplasmic reticulum"/>
    <property type="evidence" value="ECO:0007669"/>
    <property type="project" value="TreeGrafter"/>
</dbReference>
<evidence type="ECO:0000256" key="2">
    <source>
        <dbReference type="ARBA" id="ARBA00022857"/>
    </source>
</evidence>
<dbReference type="Gene3D" id="3.40.50.720">
    <property type="entry name" value="NAD(P)-binding Rossmann-like Domain"/>
    <property type="match status" value="1"/>
</dbReference>
<evidence type="ECO:0000256" key="1">
    <source>
        <dbReference type="ARBA" id="ARBA00006484"/>
    </source>
</evidence>
<dbReference type="STRING" id="930990.A0A067N116"/>
<dbReference type="EMBL" id="KL198023">
    <property type="protein sequence ID" value="KDQ17807.1"/>
    <property type="molecule type" value="Genomic_DNA"/>
</dbReference>
<keyword evidence="3" id="KW-0560">Oxidoreductase</keyword>
<dbReference type="AlphaFoldDB" id="A0A067N116"/>
<organism evidence="5 6">
    <name type="scientific">Botryobasidium botryosum (strain FD-172 SS1)</name>
    <dbReference type="NCBI Taxonomy" id="930990"/>
    <lineage>
        <taxon>Eukaryota</taxon>
        <taxon>Fungi</taxon>
        <taxon>Dikarya</taxon>
        <taxon>Basidiomycota</taxon>
        <taxon>Agaricomycotina</taxon>
        <taxon>Agaricomycetes</taxon>
        <taxon>Cantharellales</taxon>
        <taxon>Botryobasidiaceae</taxon>
        <taxon>Botryobasidium</taxon>
    </lineage>
</organism>
<gene>
    <name evidence="5" type="ORF">BOTBODRAFT_29961</name>
</gene>
<dbReference type="PROSITE" id="PS00061">
    <property type="entry name" value="ADH_SHORT"/>
    <property type="match status" value="1"/>
</dbReference>
<dbReference type="Proteomes" id="UP000027195">
    <property type="component" value="Unassembled WGS sequence"/>
</dbReference>
<name>A0A067N116_BOTB1</name>
<dbReference type="InterPro" id="IPR002347">
    <property type="entry name" value="SDR_fam"/>
</dbReference>
<reference evidence="6" key="1">
    <citation type="journal article" date="2014" name="Proc. Natl. Acad. Sci. U.S.A.">
        <title>Extensive sampling of basidiomycete genomes demonstrates inadequacy of the white-rot/brown-rot paradigm for wood decay fungi.</title>
        <authorList>
            <person name="Riley R."/>
            <person name="Salamov A.A."/>
            <person name="Brown D.W."/>
            <person name="Nagy L.G."/>
            <person name="Floudas D."/>
            <person name="Held B.W."/>
            <person name="Levasseur A."/>
            <person name="Lombard V."/>
            <person name="Morin E."/>
            <person name="Otillar R."/>
            <person name="Lindquist E.A."/>
            <person name="Sun H."/>
            <person name="LaButti K.M."/>
            <person name="Schmutz J."/>
            <person name="Jabbour D."/>
            <person name="Luo H."/>
            <person name="Baker S.E."/>
            <person name="Pisabarro A.G."/>
            <person name="Walton J.D."/>
            <person name="Blanchette R.A."/>
            <person name="Henrissat B."/>
            <person name="Martin F."/>
            <person name="Cullen D."/>
            <person name="Hibbett D.S."/>
            <person name="Grigoriev I.V."/>
        </authorList>
    </citation>
    <scope>NUCLEOTIDE SEQUENCE [LARGE SCALE GENOMIC DNA]</scope>
    <source>
        <strain evidence="6">FD-172 SS1</strain>
    </source>
</reference>